<sequence>MLVQRKRIKEFGTSLTVDDVLTEHRFVPENIEKYKYMFKACKAKSMLFAKSFEDIKWTIPDPIGIHLHLKFDLEVYQEINTALKCFVLLKIEAKLKNESIKMQYGYLRQACIVSRGFSPEYLSELEELILDSGYGKKSHLSRVVVDFLQFYQTEHCTKFIELCSQYTHMKSRVRDLPKYQDILMFDYLLNDYFEKCSKEARAMYFPIFLWWRITTIVPMRIQEFLLLKRYCVEERRLYLLAHVA</sequence>
<reference evidence="1 2" key="1">
    <citation type="submission" date="2016-11" db="EMBL/GenBank/DDBJ databases">
        <authorList>
            <person name="Jaros S."/>
            <person name="Januszkiewicz K."/>
            <person name="Wedrychowicz H."/>
        </authorList>
    </citation>
    <scope>NUCLEOTIDE SEQUENCE [LARGE SCALE GENOMIC DNA]</scope>
    <source>
        <strain evidence="1 2">NF2</strain>
    </source>
</reference>
<evidence type="ECO:0000313" key="2">
    <source>
        <dbReference type="Proteomes" id="UP000197781"/>
    </source>
</evidence>
<protein>
    <submittedName>
        <fullName evidence="1">Uncharacterized protein</fullName>
    </submittedName>
</protein>
<dbReference type="EMBL" id="CP018145">
    <property type="protein sequence ID" value="ASJ54547.1"/>
    <property type="molecule type" value="Genomic_DNA"/>
</dbReference>
<dbReference type="KEGG" id="bfm:BP422_13850"/>
<accession>A0A220MHM6</accession>
<organism evidence="1 2">
    <name type="scientific">Brevibacillus formosus</name>
    <dbReference type="NCBI Taxonomy" id="54913"/>
    <lineage>
        <taxon>Bacteria</taxon>
        <taxon>Bacillati</taxon>
        <taxon>Bacillota</taxon>
        <taxon>Bacilli</taxon>
        <taxon>Bacillales</taxon>
        <taxon>Paenibacillaceae</taxon>
        <taxon>Brevibacillus</taxon>
    </lineage>
</organism>
<gene>
    <name evidence="1" type="ORF">BP422_13850</name>
</gene>
<name>A0A220MHM6_9BACL</name>
<evidence type="ECO:0000313" key="1">
    <source>
        <dbReference type="EMBL" id="ASJ54547.1"/>
    </source>
</evidence>
<dbReference type="AlphaFoldDB" id="A0A220MHM6"/>
<dbReference type="Proteomes" id="UP000197781">
    <property type="component" value="Chromosome"/>
</dbReference>
<dbReference type="RefSeq" id="WP_088908286.1">
    <property type="nucleotide sequence ID" value="NZ_CP018145.1"/>
</dbReference>
<proteinExistence type="predicted"/>